<dbReference type="Pfam" id="PF00578">
    <property type="entry name" value="AhpC-TSA"/>
    <property type="match status" value="1"/>
</dbReference>
<dbReference type="RefSeq" id="WP_087146631.1">
    <property type="nucleotide sequence ID" value="NZ_FUKJ01000150.1"/>
</dbReference>
<evidence type="ECO:0000259" key="2">
    <source>
        <dbReference type="PROSITE" id="PS51352"/>
    </source>
</evidence>
<evidence type="ECO:0000256" key="1">
    <source>
        <dbReference type="SAM" id="SignalP"/>
    </source>
</evidence>
<proteinExistence type="predicted"/>
<feature type="signal peptide" evidence="1">
    <location>
        <begin position="1"/>
        <end position="24"/>
    </location>
</feature>
<dbReference type="InterPro" id="IPR013766">
    <property type="entry name" value="Thioredoxin_domain"/>
</dbReference>
<dbReference type="InterPro" id="IPR036249">
    <property type="entry name" value="Thioredoxin-like_sf"/>
</dbReference>
<dbReference type="Proteomes" id="UP000195442">
    <property type="component" value="Unassembled WGS sequence"/>
</dbReference>
<dbReference type="AlphaFoldDB" id="A0A1R4H660"/>
<reference evidence="4" key="1">
    <citation type="submission" date="2017-02" db="EMBL/GenBank/DDBJ databases">
        <authorList>
            <person name="Daims H."/>
        </authorList>
    </citation>
    <scope>NUCLEOTIDE SEQUENCE [LARGE SCALE GENOMIC DNA]</scope>
</reference>
<dbReference type="OrthoDB" id="9799347at2"/>
<dbReference type="InterPro" id="IPR050553">
    <property type="entry name" value="Thioredoxin_ResA/DsbE_sf"/>
</dbReference>
<dbReference type="SUPFAM" id="SSF52833">
    <property type="entry name" value="Thioredoxin-like"/>
    <property type="match status" value="1"/>
</dbReference>
<dbReference type="GO" id="GO:0016209">
    <property type="term" value="F:antioxidant activity"/>
    <property type="evidence" value="ECO:0007669"/>
    <property type="project" value="InterPro"/>
</dbReference>
<organism evidence="3 4">
    <name type="scientific">Crenothrix polyspora</name>
    <dbReference type="NCBI Taxonomy" id="360316"/>
    <lineage>
        <taxon>Bacteria</taxon>
        <taxon>Pseudomonadati</taxon>
        <taxon>Pseudomonadota</taxon>
        <taxon>Gammaproteobacteria</taxon>
        <taxon>Methylococcales</taxon>
        <taxon>Crenotrichaceae</taxon>
        <taxon>Crenothrix</taxon>
    </lineage>
</organism>
<evidence type="ECO:0000313" key="4">
    <source>
        <dbReference type="Proteomes" id="UP000195442"/>
    </source>
</evidence>
<dbReference type="GO" id="GO:0016491">
    <property type="term" value="F:oxidoreductase activity"/>
    <property type="evidence" value="ECO:0007669"/>
    <property type="project" value="InterPro"/>
</dbReference>
<dbReference type="Gene3D" id="3.40.30.10">
    <property type="entry name" value="Glutaredoxin"/>
    <property type="match status" value="1"/>
</dbReference>
<dbReference type="PANTHER" id="PTHR42852">
    <property type="entry name" value="THIOL:DISULFIDE INTERCHANGE PROTEIN DSBE"/>
    <property type="match status" value="1"/>
</dbReference>
<sequence>MKPKTKKMSLLALAMLATTTFVDATEVGQPAPQFTLPTLQQGQPMALKDKLGKVIYLDFWASWCAPCRTSFPLLNKLHEKLKAKGFEVVAINLDDDKAKAEKFIQEIPVGFTVLHDNKGEWADQYVVESMPTSFIIDKQGVVQHIHHGFTASDIDELEKKVTQLLAK</sequence>
<gene>
    <name evidence="3" type="ORF">CRENPOLYSF2_2330006</name>
</gene>
<protein>
    <submittedName>
        <fullName evidence="3">Redoxin domain protein</fullName>
    </submittedName>
</protein>
<feature type="domain" description="Thioredoxin" evidence="2">
    <location>
        <begin position="25"/>
        <end position="166"/>
    </location>
</feature>
<keyword evidence="1" id="KW-0732">Signal</keyword>
<name>A0A1R4H660_9GAMM</name>
<dbReference type="InterPro" id="IPR000866">
    <property type="entry name" value="AhpC/TSA"/>
</dbReference>
<dbReference type="EMBL" id="FUKJ01000150">
    <property type="protein sequence ID" value="SJM91666.1"/>
    <property type="molecule type" value="Genomic_DNA"/>
</dbReference>
<evidence type="ECO:0000313" key="3">
    <source>
        <dbReference type="EMBL" id="SJM91666.1"/>
    </source>
</evidence>
<accession>A0A1R4H660</accession>
<dbReference type="CDD" id="cd02966">
    <property type="entry name" value="TlpA_like_family"/>
    <property type="match status" value="1"/>
</dbReference>
<keyword evidence="4" id="KW-1185">Reference proteome</keyword>
<dbReference type="PROSITE" id="PS51352">
    <property type="entry name" value="THIOREDOXIN_2"/>
    <property type="match status" value="1"/>
</dbReference>
<feature type="chain" id="PRO_5012684167" evidence="1">
    <location>
        <begin position="25"/>
        <end position="167"/>
    </location>
</feature>
<dbReference type="PANTHER" id="PTHR42852:SF17">
    <property type="entry name" value="THIOREDOXIN-LIKE PROTEIN HI_1115"/>
    <property type="match status" value="1"/>
</dbReference>